<evidence type="ECO:0000313" key="1">
    <source>
        <dbReference type="EMBL" id="KAK7502877.1"/>
    </source>
</evidence>
<keyword evidence="2" id="KW-1185">Reference proteome</keyword>
<dbReference type="Proteomes" id="UP001519460">
    <property type="component" value="Unassembled WGS sequence"/>
</dbReference>
<comment type="caution">
    <text evidence="1">The sequence shown here is derived from an EMBL/GenBank/DDBJ whole genome shotgun (WGS) entry which is preliminary data.</text>
</comment>
<reference evidence="1 2" key="1">
    <citation type="journal article" date="2023" name="Sci. Data">
        <title>Genome assembly of the Korean intertidal mud-creeper Batillaria attramentaria.</title>
        <authorList>
            <person name="Patra A.K."/>
            <person name="Ho P.T."/>
            <person name="Jun S."/>
            <person name="Lee S.J."/>
            <person name="Kim Y."/>
            <person name="Won Y.J."/>
        </authorList>
    </citation>
    <scope>NUCLEOTIDE SEQUENCE [LARGE SCALE GENOMIC DNA]</scope>
    <source>
        <strain evidence="1">Wonlab-2016</strain>
    </source>
</reference>
<feature type="non-terminal residue" evidence="1">
    <location>
        <position position="53"/>
    </location>
</feature>
<organism evidence="1 2">
    <name type="scientific">Batillaria attramentaria</name>
    <dbReference type="NCBI Taxonomy" id="370345"/>
    <lineage>
        <taxon>Eukaryota</taxon>
        <taxon>Metazoa</taxon>
        <taxon>Spiralia</taxon>
        <taxon>Lophotrochozoa</taxon>
        <taxon>Mollusca</taxon>
        <taxon>Gastropoda</taxon>
        <taxon>Caenogastropoda</taxon>
        <taxon>Sorbeoconcha</taxon>
        <taxon>Cerithioidea</taxon>
        <taxon>Batillariidae</taxon>
        <taxon>Batillaria</taxon>
    </lineage>
</organism>
<evidence type="ECO:0000313" key="2">
    <source>
        <dbReference type="Proteomes" id="UP001519460"/>
    </source>
</evidence>
<protein>
    <submittedName>
        <fullName evidence="1">Uncharacterized protein</fullName>
    </submittedName>
</protein>
<dbReference type="AlphaFoldDB" id="A0ABD0LTS0"/>
<dbReference type="EMBL" id="JACVVK020000023">
    <property type="protein sequence ID" value="KAK7502877.1"/>
    <property type="molecule type" value="Genomic_DNA"/>
</dbReference>
<name>A0ABD0LTS0_9CAEN</name>
<gene>
    <name evidence="1" type="ORF">BaRGS_00005826</name>
</gene>
<proteinExistence type="predicted"/>
<accession>A0ABD0LTS0</accession>
<sequence length="53" mass="5724">MSTPRDKRAASSPVENLEKRAHVASSFLDDSQATIADDSQATIINPDFMSSTL</sequence>